<feature type="compositionally biased region" description="Polar residues" evidence="1">
    <location>
        <begin position="272"/>
        <end position="281"/>
    </location>
</feature>
<dbReference type="OrthoDB" id="2593747at2759"/>
<feature type="compositionally biased region" description="Low complexity" evidence="1">
    <location>
        <begin position="241"/>
        <end position="269"/>
    </location>
</feature>
<accession>A0A8H5D7L5</accession>
<evidence type="ECO:0000313" key="2">
    <source>
        <dbReference type="EMBL" id="KAF5354654.1"/>
    </source>
</evidence>
<proteinExistence type="predicted"/>
<evidence type="ECO:0000313" key="3">
    <source>
        <dbReference type="Proteomes" id="UP000559027"/>
    </source>
</evidence>
<sequence length="304" mass="33802">MSPTKPEITTIVPHSEYCHHSGDLVIINDDTRFQIPSWHFLESPIFRKWIEERSKSDSTTQSSRTREILEITISSAKDNVAPNDLTKLCWVFFNKRFSIYEAPLDDWKTILRLANKYQFAEVKDLAFREISKPGAFDIKLVKRIVLYREYDAEQRYLEDLYVDLLSRPEPLTIEEGDELGMTLALLVSGARERLRAFSDRLAISDRLPESMRATVHTMVVSIFWGGPAPDLSRLSNGSTLAASPNGAPAPSKGPGGSSTTTPTSSNGHSGLAGQSNTTDNLFSGFGLGGKKKPKKSSVFSNLDD</sequence>
<feature type="region of interest" description="Disordered" evidence="1">
    <location>
        <begin position="235"/>
        <end position="304"/>
    </location>
</feature>
<evidence type="ECO:0000256" key="1">
    <source>
        <dbReference type="SAM" id="MobiDB-lite"/>
    </source>
</evidence>
<reference evidence="2 3" key="1">
    <citation type="journal article" date="2020" name="ISME J.">
        <title>Uncovering the hidden diversity of litter-decomposition mechanisms in mushroom-forming fungi.</title>
        <authorList>
            <person name="Floudas D."/>
            <person name="Bentzer J."/>
            <person name="Ahren D."/>
            <person name="Johansson T."/>
            <person name="Persson P."/>
            <person name="Tunlid A."/>
        </authorList>
    </citation>
    <scope>NUCLEOTIDE SEQUENCE [LARGE SCALE GENOMIC DNA]</scope>
    <source>
        <strain evidence="2 3">CBS 146.42</strain>
    </source>
</reference>
<name>A0A8H5D7L5_9AGAR</name>
<gene>
    <name evidence="2" type="ORF">D9756_005638</name>
</gene>
<protein>
    <recommendedName>
        <fullName evidence="4">BTB domain-containing protein</fullName>
    </recommendedName>
</protein>
<keyword evidence="3" id="KW-1185">Reference proteome</keyword>
<dbReference type="AlphaFoldDB" id="A0A8H5D7L5"/>
<evidence type="ECO:0008006" key="4">
    <source>
        <dbReference type="Google" id="ProtNLM"/>
    </source>
</evidence>
<dbReference type="EMBL" id="JAACJO010000008">
    <property type="protein sequence ID" value="KAF5354654.1"/>
    <property type="molecule type" value="Genomic_DNA"/>
</dbReference>
<organism evidence="2 3">
    <name type="scientific">Leucocoprinus leucothites</name>
    <dbReference type="NCBI Taxonomy" id="201217"/>
    <lineage>
        <taxon>Eukaryota</taxon>
        <taxon>Fungi</taxon>
        <taxon>Dikarya</taxon>
        <taxon>Basidiomycota</taxon>
        <taxon>Agaricomycotina</taxon>
        <taxon>Agaricomycetes</taxon>
        <taxon>Agaricomycetidae</taxon>
        <taxon>Agaricales</taxon>
        <taxon>Agaricineae</taxon>
        <taxon>Agaricaceae</taxon>
        <taxon>Leucocoprinus</taxon>
    </lineage>
</organism>
<dbReference type="Proteomes" id="UP000559027">
    <property type="component" value="Unassembled WGS sequence"/>
</dbReference>
<comment type="caution">
    <text evidence="2">The sequence shown here is derived from an EMBL/GenBank/DDBJ whole genome shotgun (WGS) entry which is preliminary data.</text>
</comment>